<proteinExistence type="predicted"/>
<dbReference type="EMBL" id="KV005672">
    <property type="protein sequence ID" value="KZV33809.1"/>
    <property type="molecule type" value="Genomic_DNA"/>
</dbReference>
<name>A0A2Z7BKB3_9LAMI</name>
<reference evidence="1 2" key="1">
    <citation type="journal article" date="2015" name="Proc. Natl. Acad. Sci. U.S.A.">
        <title>The resurrection genome of Boea hygrometrica: A blueprint for survival of dehydration.</title>
        <authorList>
            <person name="Xiao L."/>
            <person name="Yang G."/>
            <person name="Zhang L."/>
            <person name="Yang X."/>
            <person name="Zhao S."/>
            <person name="Ji Z."/>
            <person name="Zhou Q."/>
            <person name="Hu M."/>
            <person name="Wang Y."/>
            <person name="Chen M."/>
            <person name="Xu Y."/>
            <person name="Jin H."/>
            <person name="Xiao X."/>
            <person name="Hu G."/>
            <person name="Bao F."/>
            <person name="Hu Y."/>
            <person name="Wan P."/>
            <person name="Li L."/>
            <person name="Deng X."/>
            <person name="Kuang T."/>
            <person name="Xiang C."/>
            <person name="Zhu J.K."/>
            <person name="Oliver M.J."/>
            <person name="He Y."/>
        </authorList>
    </citation>
    <scope>NUCLEOTIDE SEQUENCE [LARGE SCALE GENOMIC DNA]</scope>
    <source>
        <strain evidence="2">cv. XS01</strain>
    </source>
</reference>
<dbReference type="AlphaFoldDB" id="A0A2Z7BKB3"/>
<dbReference type="Proteomes" id="UP000250235">
    <property type="component" value="Unassembled WGS sequence"/>
</dbReference>
<accession>A0A2Z7BKB3</accession>
<gene>
    <name evidence="1" type="ORF">F511_30675</name>
</gene>
<protein>
    <submittedName>
        <fullName evidence="1">Ribonuclease H protein</fullName>
    </submittedName>
</protein>
<keyword evidence="2" id="KW-1185">Reference proteome</keyword>
<organism evidence="1 2">
    <name type="scientific">Dorcoceras hygrometricum</name>
    <dbReference type="NCBI Taxonomy" id="472368"/>
    <lineage>
        <taxon>Eukaryota</taxon>
        <taxon>Viridiplantae</taxon>
        <taxon>Streptophyta</taxon>
        <taxon>Embryophyta</taxon>
        <taxon>Tracheophyta</taxon>
        <taxon>Spermatophyta</taxon>
        <taxon>Magnoliopsida</taxon>
        <taxon>eudicotyledons</taxon>
        <taxon>Gunneridae</taxon>
        <taxon>Pentapetalae</taxon>
        <taxon>asterids</taxon>
        <taxon>lamiids</taxon>
        <taxon>Lamiales</taxon>
        <taxon>Gesneriaceae</taxon>
        <taxon>Didymocarpoideae</taxon>
        <taxon>Trichosporeae</taxon>
        <taxon>Loxocarpinae</taxon>
        <taxon>Dorcoceras</taxon>
    </lineage>
</organism>
<sequence length="205" mass="23771">MRRLEEIARLNGVKCWMRINQGRRELPGIQLRRLRELIWDGIASSCWNSEGMENGLQARADVCELVNVCAIWFSRAGGRAMLFGKIILDAGWHVDWEINISVDQHLANFRPDISYLLPESFRYELIPNPYCSSYLISYDCRQFMPPLGARLVALGSFIQDLSFDTTLEFWVDLSSGCDVVEAFEHFRDYRPIVHLFRLRYGVSVD</sequence>
<evidence type="ECO:0000313" key="1">
    <source>
        <dbReference type="EMBL" id="KZV33809.1"/>
    </source>
</evidence>
<evidence type="ECO:0000313" key="2">
    <source>
        <dbReference type="Proteomes" id="UP000250235"/>
    </source>
</evidence>